<keyword evidence="12" id="KW-1185">Reference proteome</keyword>
<evidence type="ECO:0000256" key="6">
    <source>
        <dbReference type="ARBA" id="ARBA00023136"/>
    </source>
</evidence>
<dbReference type="Pfam" id="PF00999">
    <property type="entry name" value="Na_H_Exchanger"/>
    <property type="match status" value="1"/>
</dbReference>
<dbReference type="OrthoDB" id="9793589at2"/>
<dbReference type="RefSeq" id="WP_015929715.1">
    <property type="nucleotide sequence ID" value="NC_011894.1"/>
</dbReference>
<dbReference type="KEGG" id="mno:Mnod_3112"/>
<dbReference type="SUPFAM" id="SSF52402">
    <property type="entry name" value="Adenine nucleotide alpha hydrolases-like"/>
    <property type="match status" value="1"/>
</dbReference>
<dbReference type="CDD" id="cd00293">
    <property type="entry name" value="USP-like"/>
    <property type="match status" value="1"/>
</dbReference>
<feature type="transmembrane region" description="Helical" evidence="7">
    <location>
        <begin position="102"/>
        <end position="123"/>
    </location>
</feature>
<feature type="domain" description="UspA" evidence="9">
    <location>
        <begin position="614"/>
        <end position="744"/>
    </location>
</feature>
<proteinExistence type="predicted"/>
<evidence type="ECO:0000256" key="5">
    <source>
        <dbReference type="ARBA" id="ARBA00023065"/>
    </source>
</evidence>
<dbReference type="GO" id="GO:0015297">
    <property type="term" value="F:antiporter activity"/>
    <property type="evidence" value="ECO:0007669"/>
    <property type="project" value="InterPro"/>
</dbReference>
<dbReference type="InterPro" id="IPR050794">
    <property type="entry name" value="CPA2_transporter"/>
</dbReference>
<evidence type="ECO:0000256" key="1">
    <source>
        <dbReference type="ARBA" id="ARBA00004141"/>
    </source>
</evidence>
<keyword evidence="4 7" id="KW-1133">Transmembrane helix</keyword>
<evidence type="ECO:0000313" key="11">
    <source>
        <dbReference type="EMBL" id="ACL58045.1"/>
    </source>
</evidence>
<accession>B8IJJ7</accession>
<dbReference type="GO" id="GO:1902600">
    <property type="term" value="P:proton transmembrane transport"/>
    <property type="evidence" value="ECO:0007669"/>
    <property type="project" value="InterPro"/>
</dbReference>
<feature type="signal peptide" evidence="8">
    <location>
        <begin position="1"/>
        <end position="23"/>
    </location>
</feature>
<dbReference type="Gene3D" id="3.40.50.12370">
    <property type="match status" value="1"/>
</dbReference>
<dbReference type="InterPro" id="IPR038770">
    <property type="entry name" value="Na+/solute_symporter_sf"/>
</dbReference>
<dbReference type="eggNOG" id="COG0475">
    <property type="taxonomic scope" value="Bacteria"/>
</dbReference>
<dbReference type="Proteomes" id="UP000008207">
    <property type="component" value="Chromosome"/>
</dbReference>
<evidence type="ECO:0000256" key="3">
    <source>
        <dbReference type="ARBA" id="ARBA00022692"/>
    </source>
</evidence>
<dbReference type="Pfam" id="PF00582">
    <property type="entry name" value="Usp"/>
    <property type="match status" value="1"/>
</dbReference>
<evidence type="ECO:0000259" key="10">
    <source>
        <dbReference type="Pfam" id="PF00999"/>
    </source>
</evidence>
<dbReference type="InterPro" id="IPR006153">
    <property type="entry name" value="Cation/H_exchanger_TM"/>
</dbReference>
<name>B8IJJ7_METNO</name>
<dbReference type="HOGENOM" id="CLU_367868_0_0_5"/>
<feature type="transmembrane region" description="Helical" evidence="7">
    <location>
        <begin position="35"/>
        <end position="51"/>
    </location>
</feature>
<feature type="transmembrane region" description="Helical" evidence="7">
    <location>
        <begin position="319"/>
        <end position="337"/>
    </location>
</feature>
<feature type="chain" id="PRO_5002874586" evidence="8">
    <location>
        <begin position="24"/>
        <end position="748"/>
    </location>
</feature>
<keyword evidence="3 7" id="KW-0812">Transmembrane</keyword>
<feature type="transmembrane region" description="Helical" evidence="7">
    <location>
        <begin position="169"/>
        <end position="188"/>
    </location>
</feature>
<feature type="transmembrane region" description="Helical" evidence="7">
    <location>
        <begin position="349"/>
        <end position="370"/>
    </location>
</feature>
<feature type="transmembrane region" description="Helical" evidence="7">
    <location>
        <begin position="200"/>
        <end position="224"/>
    </location>
</feature>
<keyword evidence="8" id="KW-0732">Signal</keyword>
<keyword evidence="6 7" id="KW-0472">Membrane</keyword>
<evidence type="ECO:0000256" key="7">
    <source>
        <dbReference type="SAM" id="Phobius"/>
    </source>
</evidence>
<keyword evidence="5" id="KW-0406">Ion transport</keyword>
<dbReference type="InterPro" id="IPR014729">
    <property type="entry name" value="Rossmann-like_a/b/a_fold"/>
</dbReference>
<feature type="transmembrane region" description="Helical" evidence="7">
    <location>
        <begin position="130"/>
        <end position="149"/>
    </location>
</feature>
<keyword evidence="2" id="KW-0813">Transport</keyword>
<dbReference type="Gene3D" id="3.40.50.620">
    <property type="entry name" value="HUPs"/>
    <property type="match status" value="1"/>
</dbReference>
<dbReference type="eggNOG" id="COG0589">
    <property type="taxonomic scope" value="Bacteria"/>
</dbReference>
<dbReference type="InterPro" id="IPR006016">
    <property type="entry name" value="UspA"/>
</dbReference>
<protein>
    <submittedName>
        <fullName evidence="11">Sodium/hydrogen exchanger</fullName>
    </submittedName>
</protein>
<reference evidence="11 12" key="1">
    <citation type="submission" date="2009-01" db="EMBL/GenBank/DDBJ databases">
        <title>Complete sequence of chromosome of Methylobacterium nodulans ORS 2060.</title>
        <authorList>
            <consortium name="US DOE Joint Genome Institute"/>
            <person name="Lucas S."/>
            <person name="Copeland A."/>
            <person name="Lapidus A."/>
            <person name="Glavina del Rio T."/>
            <person name="Dalin E."/>
            <person name="Tice H."/>
            <person name="Bruce D."/>
            <person name="Goodwin L."/>
            <person name="Pitluck S."/>
            <person name="Sims D."/>
            <person name="Brettin T."/>
            <person name="Detter J.C."/>
            <person name="Han C."/>
            <person name="Larimer F."/>
            <person name="Land M."/>
            <person name="Hauser L."/>
            <person name="Kyrpides N."/>
            <person name="Ivanova N."/>
            <person name="Marx C.J."/>
            <person name="Richardson P."/>
        </authorList>
    </citation>
    <scope>NUCLEOTIDE SEQUENCE [LARGE SCALE GENOMIC DNA]</scope>
    <source>
        <strain evidence="12">LMG 21967 / CNCM I-2342 / ORS 2060</strain>
    </source>
</reference>
<dbReference type="AlphaFoldDB" id="B8IJJ7"/>
<dbReference type="STRING" id="460265.Mnod_3112"/>
<feature type="transmembrane region" description="Helical" evidence="7">
    <location>
        <begin position="292"/>
        <end position="312"/>
    </location>
</feature>
<evidence type="ECO:0000256" key="2">
    <source>
        <dbReference type="ARBA" id="ARBA00022448"/>
    </source>
</evidence>
<evidence type="ECO:0000256" key="4">
    <source>
        <dbReference type="ARBA" id="ARBA00022989"/>
    </source>
</evidence>
<dbReference type="Gene3D" id="1.20.1530.20">
    <property type="match status" value="1"/>
</dbReference>
<evidence type="ECO:0000256" key="8">
    <source>
        <dbReference type="SAM" id="SignalP"/>
    </source>
</evidence>
<feature type="transmembrane region" description="Helical" evidence="7">
    <location>
        <begin position="266"/>
        <end position="286"/>
    </location>
</feature>
<dbReference type="PANTHER" id="PTHR32468:SF0">
    <property type="entry name" value="K(+)_H(+) ANTIPORTER 1"/>
    <property type="match status" value="1"/>
</dbReference>
<evidence type="ECO:0000313" key="12">
    <source>
        <dbReference type="Proteomes" id="UP000008207"/>
    </source>
</evidence>
<feature type="transmembrane region" description="Helical" evidence="7">
    <location>
        <begin position="236"/>
        <end position="259"/>
    </location>
</feature>
<feature type="domain" description="Cation/H+ exchanger transmembrane" evidence="10">
    <location>
        <begin position="50"/>
        <end position="436"/>
    </location>
</feature>
<feature type="transmembrane region" description="Helical" evidence="7">
    <location>
        <begin position="63"/>
        <end position="82"/>
    </location>
</feature>
<dbReference type="PANTHER" id="PTHR32468">
    <property type="entry name" value="CATION/H + ANTIPORTER"/>
    <property type="match status" value="1"/>
</dbReference>
<sequence length="748" mass="78506">MRVGQLAIGAVSLLAWWPLAAQAAGEAGAGHASELIFLAQITVLLVSGRLLGEFMQRLGQPSIMGQLMAGILLGPSVFGALLPNLQHSLFPPRPEQKAMLDAVSQLGILLLLLLTGMETDLALVRRVRHAALSVSVTGVAIPFVLGFALGEFLPASLLPKPDLRLITSLFLGTALSISSVKIVAMVVREMGFLRRKVGQVIVASAIIDDTIGWVIIAITFSLALHGQVDLWSLGQSLVGTALFLVLSFTLGQRLVFLVIRWTNDNLVSEAAVITAILVIMGLMALVTHAIGVHTVLGAFMAGLLVGQSPILTRQIDEQLRGLITALFAPVFFGLAGLSADLTVLRDPHLLLLTVALVAVASLGKFAGAFAGGVLGRLHSREALALACGMNARGSTEVIVATIGLSIGALSQNLFTMIVAMAVITTLAMPPMLRWALARLPLDEAERQRLEREAFEERGFVPNLERLLVTADQTAKGRFASRLAGLIAGARSMPVTVIRLGSGTDAAGTPRTDLPGVVRSTAEAVQARAAEQVGQIAPGLDVLEQSPETPLEDAVAEEARKGYDLLVVGIEPTTGPGGGFNAVVSRVAGSFEGPLAIVAARGTHILRPEEAPLDILVPINGTEISRRGLEVALTLARASGTPVTALHVSSEQGAGKPSRRLNRWAGLRRGDGAVLKEAATLADRYGVALRTMARSGITVGDAVLRQARLGQHTLLVLGVTRRSGEILALGPVADAVLEASDRSVMFLAS</sequence>
<gene>
    <name evidence="11" type="ordered locus">Mnod_3112</name>
</gene>
<organism evidence="11 12">
    <name type="scientific">Methylobacterium nodulans (strain LMG 21967 / CNCM I-2342 / ORS 2060)</name>
    <dbReference type="NCBI Taxonomy" id="460265"/>
    <lineage>
        <taxon>Bacteria</taxon>
        <taxon>Pseudomonadati</taxon>
        <taxon>Pseudomonadota</taxon>
        <taxon>Alphaproteobacteria</taxon>
        <taxon>Hyphomicrobiales</taxon>
        <taxon>Methylobacteriaceae</taxon>
        <taxon>Methylobacterium</taxon>
    </lineage>
</organism>
<comment type="subcellular location">
    <subcellularLocation>
        <location evidence="1">Membrane</location>
        <topology evidence="1">Multi-pass membrane protein</topology>
    </subcellularLocation>
</comment>
<dbReference type="GO" id="GO:0016020">
    <property type="term" value="C:membrane"/>
    <property type="evidence" value="ECO:0007669"/>
    <property type="project" value="UniProtKB-SubCell"/>
</dbReference>
<evidence type="ECO:0000259" key="9">
    <source>
        <dbReference type="Pfam" id="PF00582"/>
    </source>
</evidence>
<dbReference type="EMBL" id="CP001349">
    <property type="protein sequence ID" value="ACL58045.1"/>
    <property type="molecule type" value="Genomic_DNA"/>
</dbReference>